<accession>A0A4Z1GRQ2</accession>
<feature type="region of interest" description="Disordered" evidence="1">
    <location>
        <begin position="294"/>
        <end position="319"/>
    </location>
</feature>
<reference evidence="2 3" key="1">
    <citation type="submission" date="2017-12" db="EMBL/GenBank/DDBJ databases">
        <title>Comparative genomics of Botrytis spp.</title>
        <authorList>
            <person name="Valero-Jimenez C.A."/>
            <person name="Tapia P."/>
            <person name="Veloso J."/>
            <person name="Silva-Moreno E."/>
            <person name="Staats M."/>
            <person name="Valdes J.H."/>
            <person name="Van Kan J.A.L."/>
        </authorList>
    </citation>
    <scope>NUCLEOTIDE SEQUENCE [LARGE SCALE GENOMIC DNA]</scope>
    <source>
        <strain evidence="2 3">Bh0001</strain>
    </source>
</reference>
<evidence type="ECO:0000256" key="1">
    <source>
        <dbReference type="SAM" id="MobiDB-lite"/>
    </source>
</evidence>
<sequence length="424" mass="48659">MRNLPNQVDFGTSVYEPGKIIKVFSSTKETLKMESLSAVQADMDSQAACIPSDRSTYHHYIIYRSVSFQSLWLMQHFERFRHAVTIQFYRCRYACWRTIITIALPAFRKFNHVPHIRLLHYVDSTPSTIGDVRGMDFTILYVYLHDMVNAGMITVKNILKQMEDKAYLFDQFKDMYQDLQGYLMHRYKLPFDRLRMAEGFYIKDHKPKDQGAALRLNGFDLDTPAVDASWYKTGSLVICEKCGRALPALFSFDKNILKNGDNHEDPHPICRICQLVPTCNGLLATAVNAYVPTTPEDAEDKRKPKFEDGDPHKPVTPEDVDLSTWVIPESTGQSHWPDASMQVEQHLISFMPDSLLAKYKALENDFSQVCPSVLVGAICYHANSEFARLHSFGLFWYTLARHLPMRFEQGFSGTSERSLTCDDS</sequence>
<gene>
    <name evidence="2" type="ORF">BHYA_0050g00090</name>
</gene>
<keyword evidence="3" id="KW-1185">Reference proteome</keyword>
<evidence type="ECO:0000313" key="2">
    <source>
        <dbReference type="EMBL" id="TGO39624.1"/>
    </source>
</evidence>
<protein>
    <submittedName>
        <fullName evidence="2">Uncharacterized protein</fullName>
    </submittedName>
</protein>
<comment type="caution">
    <text evidence="2">The sequence shown here is derived from an EMBL/GenBank/DDBJ whole genome shotgun (WGS) entry which is preliminary data.</text>
</comment>
<evidence type="ECO:0000313" key="3">
    <source>
        <dbReference type="Proteomes" id="UP000297814"/>
    </source>
</evidence>
<feature type="compositionally biased region" description="Basic and acidic residues" evidence="1">
    <location>
        <begin position="299"/>
        <end position="316"/>
    </location>
</feature>
<proteinExistence type="predicted"/>
<dbReference type="EMBL" id="PQXK01000050">
    <property type="protein sequence ID" value="TGO39624.1"/>
    <property type="molecule type" value="Genomic_DNA"/>
</dbReference>
<dbReference type="AlphaFoldDB" id="A0A4Z1GRQ2"/>
<name>A0A4Z1GRQ2_9HELO</name>
<dbReference type="Proteomes" id="UP000297814">
    <property type="component" value="Unassembled WGS sequence"/>
</dbReference>
<organism evidence="2 3">
    <name type="scientific">Botrytis hyacinthi</name>
    <dbReference type="NCBI Taxonomy" id="278943"/>
    <lineage>
        <taxon>Eukaryota</taxon>
        <taxon>Fungi</taxon>
        <taxon>Dikarya</taxon>
        <taxon>Ascomycota</taxon>
        <taxon>Pezizomycotina</taxon>
        <taxon>Leotiomycetes</taxon>
        <taxon>Helotiales</taxon>
        <taxon>Sclerotiniaceae</taxon>
        <taxon>Botrytis</taxon>
    </lineage>
</organism>